<evidence type="ECO:0000256" key="6">
    <source>
        <dbReference type="ARBA" id="ARBA00023136"/>
    </source>
</evidence>
<evidence type="ECO:0000313" key="7">
    <source>
        <dbReference type="EMBL" id="ADD09178.1"/>
    </source>
</evidence>
<dbReference type="KEGG" id="abi:Aboo_1370"/>
<dbReference type="Gene3D" id="1.10.1760.20">
    <property type="match status" value="1"/>
</dbReference>
<dbReference type="EMBL" id="CP001941">
    <property type="protein sequence ID" value="ADD09178.1"/>
    <property type="molecule type" value="Genomic_DNA"/>
</dbReference>
<keyword evidence="8" id="KW-1185">Reference proteome</keyword>
<dbReference type="Proteomes" id="UP000001400">
    <property type="component" value="Chromosome"/>
</dbReference>
<dbReference type="PANTHER" id="PTHR34229">
    <property type="entry name" value="METAL TRANSPORT PROTEIN HI_1621-RELATED"/>
    <property type="match status" value="1"/>
</dbReference>
<dbReference type="eggNOG" id="arCOG02248">
    <property type="taxonomic scope" value="Archaea"/>
</dbReference>
<evidence type="ECO:0000256" key="4">
    <source>
        <dbReference type="ARBA" id="ARBA00022692"/>
    </source>
</evidence>
<dbReference type="HOGENOM" id="CLU_052508_2_1_2"/>
<dbReference type="PANTHER" id="PTHR34229:SF1">
    <property type="entry name" value="METAL TRANSPORT PROTEIN HI_1621-RELATED"/>
    <property type="match status" value="1"/>
</dbReference>
<dbReference type="GO" id="GO:0005886">
    <property type="term" value="C:plasma membrane"/>
    <property type="evidence" value="ECO:0007669"/>
    <property type="project" value="UniProtKB-SubCell"/>
</dbReference>
<keyword evidence="5" id="KW-1133">Transmembrane helix</keyword>
<accession>B5IB40</accession>
<gene>
    <name evidence="7" type="ordered locus">Aboo_1370</name>
</gene>
<dbReference type="GeneID" id="8828332"/>
<keyword evidence="6" id="KW-0472">Membrane</keyword>
<keyword evidence="4" id="KW-0812">Transmembrane</keyword>
<organism evidence="7 8">
    <name type="scientific">Aciduliprofundum boonei (strain DSM 19572 / T469)</name>
    <dbReference type="NCBI Taxonomy" id="439481"/>
    <lineage>
        <taxon>Archaea</taxon>
        <taxon>Methanobacteriati</taxon>
        <taxon>Thermoplasmatota</taxon>
        <taxon>DHVE2 group</taxon>
        <taxon>Candidatus Aciduliprofundum</taxon>
    </lineage>
</organism>
<protein>
    <submittedName>
        <fullName evidence="7">Cobalamin (Vitamin B12) biosynthesis CbiM protein</fullName>
    </submittedName>
</protein>
<sequence>MHIPDGYLGPATCLFFYIVMIPIWYTAFKIARKKMNEKSVPMLAMLSAFAFIVMMFNWPVPDGTTAHMVGAVLIAILLGPWASVIAISVALLIQAFFFGDGGLTSYAANCFNMGVVMPFVGYYVYRLLMKVIKDKNPWSVGIAGAVGGYIGINAAAFMAGLELGIQPFIAPGYCPFPYTLSIPAMLFAHLTTAGPVEAVVTGSVLYYLKSKKSNLLELPKLLLRGCDVGSMD</sequence>
<evidence type="ECO:0000256" key="2">
    <source>
        <dbReference type="ARBA" id="ARBA00022448"/>
    </source>
</evidence>
<evidence type="ECO:0000313" key="8">
    <source>
        <dbReference type="Proteomes" id="UP000001400"/>
    </source>
</evidence>
<dbReference type="STRING" id="439481.Aboo_1370"/>
<dbReference type="AlphaFoldDB" id="B5IB40"/>
<keyword evidence="3" id="KW-1003">Cell membrane</keyword>
<dbReference type="Pfam" id="PF01891">
    <property type="entry name" value="CbiM"/>
    <property type="match status" value="1"/>
</dbReference>
<dbReference type="InterPro" id="IPR002751">
    <property type="entry name" value="CbiM/NikMN"/>
</dbReference>
<dbReference type="OrthoDB" id="71235at2157"/>
<dbReference type="RefSeq" id="WP_008083044.1">
    <property type="nucleotide sequence ID" value="NC_013926.1"/>
</dbReference>
<reference evidence="7" key="1">
    <citation type="submission" date="2010-02" db="EMBL/GenBank/DDBJ databases">
        <title>Complete sequence of Aciduliprofundum boonei T469.</title>
        <authorList>
            <consortium name="US DOE Joint Genome Institute"/>
            <person name="Lucas S."/>
            <person name="Copeland A."/>
            <person name="Lapidus A."/>
            <person name="Cheng J.-F."/>
            <person name="Bruce D."/>
            <person name="Goodwin L."/>
            <person name="Pitluck S."/>
            <person name="Saunders E."/>
            <person name="Detter J.C."/>
            <person name="Han C."/>
            <person name="Tapia R."/>
            <person name="Land M."/>
            <person name="Hauser L."/>
            <person name="Kyrpides N."/>
            <person name="Mikhailova N."/>
            <person name="Flores G."/>
            <person name="Reysenbach A.-L."/>
            <person name="Woyke T."/>
        </authorList>
    </citation>
    <scope>NUCLEOTIDE SEQUENCE</scope>
    <source>
        <strain evidence="7">T469</strain>
    </source>
</reference>
<proteinExistence type="predicted"/>
<dbReference type="GO" id="GO:0000041">
    <property type="term" value="P:transition metal ion transport"/>
    <property type="evidence" value="ECO:0007669"/>
    <property type="project" value="InterPro"/>
</dbReference>
<evidence type="ECO:0000256" key="3">
    <source>
        <dbReference type="ARBA" id="ARBA00022475"/>
    </source>
</evidence>
<keyword evidence="2" id="KW-0813">Transport</keyword>
<comment type="subcellular location">
    <subcellularLocation>
        <location evidence="1">Cell membrane</location>
        <topology evidence="1">Multi-pass membrane protein</topology>
    </subcellularLocation>
</comment>
<evidence type="ECO:0000256" key="5">
    <source>
        <dbReference type="ARBA" id="ARBA00022989"/>
    </source>
</evidence>
<evidence type="ECO:0000256" key="1">
    <source>
        <dbReference type="ARBA" id="ARBA00004651"/>
    </source>
</evidence>
<dbReference type="NCBIfam" id="NF008873">
    <property type="entry name" value="PRK11909.1"/>
    <property type="match status" value="1"/>
</dbReference>
<name>B5IB40_ACIB4</name>